<dbReference type="OrthoDB" id="9794241at2"/>
<reference evidence="1 2" key="1">
    <citation type="submission" date="2019-06" db="EMBL/GenBank/DDBJ databases">
        <title>Sequencing the genomes of 1000 actinobacteria strains.</title>
        <authorList>
            <person name="Klenk H.-P."/>
        </authorList>
    </citation>
    <scope>NUCLEOTIDE SEQUENCE [LARGE SCALE GENOMIC DNA]</scope>
    <source>
        <strain evidence="1 2">DSM 45511</strain>
    </source>
</reference>
<dbReference type="RefSeq" id="WP_142099754.1">
    <property type="nucleotide sequence ID" value="NZ_VFPH01000001.1"/>
</dbReference>
<comment type="caution">
    <text evidence="1">The sequence shown here is derived from an EMBL/GenBank/DDBJ whole genome shotgun (WGS) entry which is preliminary data.</text>
</comment>
<dbReference type="EMBL" id="VFPH01000001">
    <property type="protein sequence ID" value="TQM44706.1"/>
    <property type="molecule type" value="Genomic_DNA"/>
</dbReference>
<dbReference type="AlphaFoldDB" id="A0A543GF77"/>
<name>A0A543GF77_9PSEU</name>
<protein>
    <submittedName>
        <fullName evidence="1">Uncharacterized protein (TIGR02453 family)</fullName>
    </submittedName>
</protein>
<dbReference type="NCBIfam" id="TIGR02453">
    <property type="entry name" value="TIGR02453 family protein"/>
    <property type="match status" value="1"/>
</dbReference>
<sequence>MTFTGFGEGAVEFYDGLVADNSKAYWTDQRAVYEADVRAPMQELLAALEPEFGSGKIFRPYRDVRFSHDKTPYKTHCGATVGPFYVQVGSDGLLVAGGYYRMAPDQVARYRTAVADDRRGGDLEKRLAALQELTLAGETLKTRPRGFDPDHPRIDLLRHKGLYAWRSWEPDDVLHEPGTLDRVARTWRELQPLTEWLDDHVGPSEQPRR</sequence>
<proteinExistence type="predicted"/>
<dbReference type="PIRSF" id="PIRSF028451">
    <property type="entry name" value="UCP028451"/>
    <property type="match status" value="1"/>
</dbReference>
<dbReference type="InterPro" id="IPR015996">
    <property type="entry name" value="UCP028451"/>
</dbReference>
<dbReference type="InterPro" id="IPR012808">
    <property type="entry name" value="CHP02453"/>
</dbReference>
<keyword evidence="2" id="KW-1185">Reference proteome</keyword>
<dbReference type="PANTHER" id="PTHR36452:SF1">
    <property type="entry name" value="DUF2461 DOMAIN-CONTAINING PROTEIN"/>
    <property type="match status" value="1"/>
</dbReference>
<dbReference type="Proteomes" id="UP000319818">
    <property type="component" value="Unassembled WGS sequence"/>
</dbReference>
<dbReference type="Pfam" id="PF09365">
    <property type="entry name" value="DUF2461"/>
    <property type="match status" value="1"/>
</dbReference>
<evidence type="ECO:0000313" key="2">
    <source>
        <dbReference type="Proteomes" id="UP000319818"/>
    </source>
</evidence>
<evidence type="ECO:0000313" key="1">
    <source>
        <dbReference type="EMBL" id="TQM44706.1"/>
    </source>
</evidence>
<gene>
    <name evidence="1" type="ORF">FB388_2078</name>
</gene>
<organism evidence="1 2">
    <name type="scientific">Pseudonocardia cypriaca</name>
    <dbReference type="NCBI Taxonomy" id="882449"/>
    <lineage>
        <taxon>Bacteria</taxon>
        <taxon>Bacillati</taxon>
        <taxon>Actinomycetota</taxon>
        <taxon>Actinomycetes</taxon>
        <taxon>Pseudonocardiales</taxon>
        <taxon>Pseudonocardiaceae</taxon>
        <taxon>Pseudonocardia</taxon>
    </lineage>
</organism>
<accession>A0A543GF77</accession>
<dbReference type="PANTHER" id="PTHR36452">
    <property type="entry name" value="CHROMOSOME 12, WHOLE GENOME SHOTGUN SEQUENCE"/>
    <property type="match status" value="1"/>
</dbReference>